<dbReference type="SUPFAM" id="SSF48403">
    <property type="entry name" value="Ankyrin repeat"/>
    <property type="match status" value="1"/>
</dbReference>
<dbReference type="InterPro" id="IPR056884">
    <property type="entry name" value="NPHP3-like_N"/>
</dbReference>
<protein>
    <recommendedName>
        <fullName evidence="4">Nephrocystin 3-like N-terminal domain-containing protein</fullName>
    </recommendedName>
</protein>
<keyword evidence="2" id="KW-0040">ANK repeat</keyword>
<feature type="repeat" description="ANK" evidence="2">
    <location>
        <begin position="929"/>
        <end position="954"/>
    </location>
</feature>
<dbReference type="Pfam" id="PF24883">
    <property type="entry name" value="NPHP3_N"/>
    <property type="match status" value="1"/>
</dbReference>
<dbReference type="SMART" id="SM00248">
    <property type="entry name" value="ANK"/>
    <property type="match status" value="6"/>
</dbReference>
<dbReference type="Gene3D" id="1.25.40.20">
    <property type="entry name" value="Ankyrin repeat-containing domain"/>
    <property type="match status" value="1"/>
</dbReference>
<feature type="domain" description="Nephrocystin 3-like N-terminal" evidence="4">
    <location>
        <begin position="171"/>
        <end position="348"/>
    </location>
</feature>
<feature type="region of interest" description="Disordered" evidence="3">
    <location>
        <begin position="97"/>
        <end position="120"/>
    </location>
</feature>
<proteinExistence type="predicted"/>
<dbReference type="Proteomes" id="UP001197093">
    <property type="component" value="Unassembled WGS sequence"/>
</dbReference>
<dbReference type="InterPro" id="IPR002110">
    <property type="entry name" value="Ankyrin_rpt"/>
</dbReference>
<dbReference type="Pfam" id="PF12796">
    <property type="entry name" value="Ank_2"/>
    <property type="match status" value="2"/>
</dbReference>
<evidence type="ECO:0000313" key="6">
    <source>
        <dbReference type="Proteomes" id="UP001197093"/>
    </source>
</evidence>
<feature type="repeat" description="ANK" evidence="2">
    <location>
        <begin position="858"/>
        <end position="890"/>
    </location>
</feature>
<dbReference type="EMBL" id="JAHCVI010000003">
    <property type="protein sequence ID" value="KAG7288284.1"/>
    <property type="molecule type" value="Genomic_DNA"/>
</dbReference>
<dbReference type="Gene3D" id="3.40.50.300">
    <property type="entry name" value="P-loop containing nucleotide triphosphate hydrolases"/>
    <property type="match status" value="1"/>
</dbReference>
<accession>A0AAD4EVF5</accession>
<evidence type="ECO:0000256" key="2">
    <source>
        <dbReference type="PROSITE-ProRule" id="PRU00023"/>
    </source>
</evidence>
<keyword evidence="1" id="KW-0677">Repeat</keyword>
<comment type="caution">
    <text evidence="5">The sequence shown here is derived from an EMBL/GenBank/DDBJ whole genome shotgun (WGS) entry which is preliminary data.</text>
</comment>
<dbReference type="PANTHER" id="PTHR10039:SF5">
    <property type="entry name" value="NACHT DOMAIN-CONTAINING PROTEIN"/>
    <property type="match status" value="1"/>
</dbReference>
<dbReference type="InterPro" id="IPR027417">
    <property type="entry name" value="P-loop_NTPase"/>
</dbReference>
<dbReference type="PROSITE" id="PS50088">
    <property type="entry name" value="ANK_REPEAT"/>
    <property type="match status" value="3"/>
</dbReference>
<reference evidence="5" key="1">
    <citation type="submission" date="2023-02" db="EMBL/GenBank/DDBJ databases">
        <authorList>
            <person name="Palmer J.M."/>
        </authorList>
    </citation>
    <scope>NUCLEOTIDE SEQUENCE</scope>
    <source>
        <strain evidence="5">FW57</strain>
    </source>
</reference>
<evidence type="ECO:0000256" key="1">
    <source>
        <dbReference type="ARBA" id="ARBA00022737"/>
    </source>
</evidence>
<evidence type="ECO:0000259" key="4">
    <source>
        <dbReference type="Pfam" id="PF24883"/>
    </source>
</evidence>
<evidence type="ECO:0000256" key="3">
    <source>
        <dbReference type="SAM" id="MobiDB-lite"/>
    </source>
</evidence>
<dbReference type="PROSITE" id="PS50297">
    <property type="entry name" value="ANK_REP_REGION"/>
    <property type="match status" value="3"/>
</dbReference>
<name>A0AAD4EVF5_9PEZI</name>
<sequence>MPDSERLAELRDEFPVLCQERNWLIYSFQEEYGVTALFGTKVVEDRSSCLNNFALETRQFISSNHMDMCRFSGLQDPEYFKVSAALEHILGQIEKKSGSPYRSATETHIGHEPSVSEDELHIVSRPQEGRDQTGEAQGVIAKEIKSSLIEQLYFTKIDERLTSLMAAQGKTCRWFLDKPEYASWRDPAQRIEHGGFLWIKGNPGTGKSTLMKFLFEEAKSKTKGDRSQIMLSFFFLARGSLEEKSTAGLYRSLLHQLFEKAPDLQDSLEWMTADGARGIQTNGWHEEALKHTFRHAIPKLGTRSLTIFIDALDECDDAQAKDMVFFFEELCDLAQEMQVQLSICFSSRHYPHIEVTKGIELTLEDELGHKDDIEQYIAAKLRLRKTKAAQTLQTKILEKSSLIFLWVVLVVDILNFEYPGKPIDKMQKRLSEIPPKLADLFEMILTRDGENPKLLQVCLQWVLFANAPLKPQELYFAVQFGLGEECGAGRWDPDTVDLDDMKAFVRHSSKGLAEVTRNKACEVQFIHESVRDFLLGRYRAQWSGVTVNFVGQSHEVLRDCCLAQVIAAVGDCYSAYGLDSTLWVRKASKPYSSFDYPAGRQPLHKQFRLKFPFLEYATLNVLPHANSAQQHGMEQRVFLDRFPLRRWVIVNNDLEKHAIRRYEYNISLRYVFAEKNLADLIAIHPRTESCFEVVPDARYGPPIFAALSTGSREAVRALLEADVQAQPEESHVSLRKYCDQHFEKHTNTKRLRYDFRFHELRGVFSSLAHWGYDDLASFLLSTCQVSIDQAKRGGTEAVSWALVRGNEVLVKKLVENGATIPSSALPFAVAQGLETMAKFLLENGADTAGFEYDKLDATYKTSMQFAARSGHESLVKLLLEAGADTGAEGGIVDEPLTALQLAVRGGYEAIVRMLLDHGVDTELGAGKETGLTPLQLAVMGGHKRIVKMLLEKGALPEPSGQQSHAALPLAIQEGHEAIVEMLVEKAPGSTTQHYHWPRTGNVVILKGLLENRARDC</sequence>
<gene>
    <name evidence="5" type="ORF">NEMBOFW57_007815</name>
</gene>
<dbReference type="InterPro" id="IPR036770">
    <property type="entry name" value="Ankyrin_rpt-contain_sf"/>
</dbReference>
<evidence type="ECO:0000313" key="5">
    <source>
        <dbReference type="EMBL" id="KAG7288284.1"/>
    </source>
</evidence>
<organism evidence="5 6">
    <name type="scientific">Staphylotrichum longicolle</name>
    <dbReference type="NCBI Taxonomy" id="669026"/>
    <lineage>
        <taxon>Eukaryota</taxon>
        <taxon>Fungi</taxon>
        <taxon>Dikarya</taxon>
        <taxon>Ascomycota</taxon>
        <taxon>Pezizomycotina</taxon>
        <taxon>Sordariomycetes</taxon>
        <taxon>Sordariomycetidae</taxon>
        <taxon>Sordariales</taxon>
        <taxon>Chaetomiaceae</taxon>
        <taxon>Staphylotrichum</taxon>
    </lineage>
</organism>
<dbReference type="PANTHER" id="PTHR10039">
    <property type="entry name" value="AMELOGENIN"/>
    <property type="match status" value="1"/>
</dbReference>
<dbReference type="AlphaFoldDB" id="A0AAD4EVF5"/>
<dbReference type="SUPFAM" id="SSF52540">
    <property type="entry name" value="P-loop containing nucleoside triphosphate hydrolases"/>
    <property type="match status" value="1"/>
</dbReference>
<keyword evidence="6" id="KW-1185">Reference proteome</keyword>
<feature type="repeat" description="ANK" evidence="2">
    <location>
        <begin position="894"/>
        <end position="926"/>
    </location>
</feature>